<keyword evidence="5" id="KW-0597">Phosphoprotein</keyword>
<dbReference type="InterPro" id="IPR003594">
    <property type="entry name" value="HATPase_dom"/>
</dbReference>
<geneLocation type="plasmid" evidence="14 15">
    <name>pSTA7437.01</name>
</geneLocation>
<keyword evidence="12" id="KW-1133">Transmembrane helix</keyword>
<evidence type="ECO:0000256" key="8">
    <source>
        <dbReference type="ARBA" id="ARBA00022777"/>
    </source>
</evidence>
<keyword evidence="15" id="KW-1185">Reference proteome</keyword>
<dbReference type="InterPro" id="IPR003661">
    <property type="entry name" value="HisK_dim/P_dom"/>
</dbReference>
<feature type="domain" description="Histidine kinase" evidence="13">
    <location>
        <begin position="226"/>
        <end position="449"/>
    </location>
</feature>
<dbReference type="RefSeq" id="WP_015212135.1">
    <property type="nucleotide sequence ID" value="NC_019765.1"/>
</dbReference>
<evidence type="ECO:0000313" key="14">
    <source>
        <dbReference type="EMBL" id="AFZ38232.1"/>
    </source>
</evidence>
<dbReference type="GO" id="GO:0016036">
    <property type="term" value="P:cellular response to phosphate starvation"/>
    <property type="evidence" value="ECO:0007669"/>
    <property type="project" value="TreeGrafter"/>
</dbReference>
<dbReference type="PATRIC" id="fig|111780.3.peg.4952"/>
<dbReference type="AlphaFoldDB" id="K9Y2J0"/>
<comment type="catalytic activity">
    <reaction evidence="1">
        <text>ATP + protein L-histidine = ADP + protein N-phospho-L-histidine.</text>
        <dbReference type="EC" id="2.7.13.3"/>
    </reaction>
</comment>
<keyword evidence="12" id="KW-0812">Transmembrane</keyword>
<feature type="transmembrane region" description="Helical" evidence="12">
    <location>
        <begin position="186"/>
        <end position="206"/>
    </location>
</feature>
<evidence type="ECO:0000313" key="15">
    <source>
        <dbReference type="Proteomes" id="UP000010473"/>
    </source>
</evidence>
<dbReference type="EC" id="2.7.13.3" evidence="3"/>
<reference evidence="15" key="1">
    <citation type="journal article" date="2013" name="Proc. Natl. Acad. Sci. U.S.A.">
        <title>Improving the coverage of the cyanobacterial phylum using diversity-driven genome sequencing.</title>
        <authorList>
            <person name="Shih P.M."/>
            <person name="Wu D."/>
            <person name="Latifi A."/>
            <person name="Axen S.D."/>
            <person name="Fewer D.P."/>
            <person name="Talla E."/>
            <person name="Calteau A."/>
            <person name="Cai F."/>
            <person name="Tandeau de Marsac N."/>
            <person name="Rippka R."/>
            <person name="Herdman M."/>
            <person name="Sivonen K."/>
            <person name="Coursin T."/>
            <person name="Laurent T."/>
            <person name="Goodwin L."/>
            <person name="Nolan M."/>
            <person name="Davenport K.W."/>
            <person name="Han C.S."/>
            <person name="Rubin E.M."/>
            <person name="Eisen J.A."/>
            <person name="Woyke T."/>
            <person name="Gugger M."/>
            <person name="Kerfeld C.A."/>
        </authorList>
    </citation>
    <scope>NUCLEOTIDE SEQUENCE [LARGE SCALE GENOMIC DNA]</scope>
    <source>
        <strain evidence="15">ATCC 29371 / PCC 7437</strain>
        <plasmid evidence="15">Plasmid pSTA7437.01</plasmid>
    </source>
</reference>
<protein>
    <recommendedName>
        <fullName evidence="3">histidine kinase</fullName>
        <ecNumber evidence="3">2.7.13.3</ecNumber>
    </recommendedName>
</protein>
<dbReference type="Proteomes" id="UP000010473">
    <property type="component" value="Plasmid pSTA7437.01"/>
</dbReference>
<dbReference type="FunFam" id="3.30.565.10:FF:000023">
    <property type="entry name" value="PAS domain-containing sensor histidine kinase"/>
    <property type="match status" value="1"/>
</dbReference>
<keyword evidence="6" id="KW-0808">Transferase</keyword>
<dbReference type="EMBL" id="CP003654">
    <property type="protein sequence ID" value="AFZ38232.1"/>
    <property type="molecule type" value="Genomic_DNA"/>
</dbReference>
<dbReference type="PANTHER" id="PTHR45453">
    <property type="entry name" value="PHOSPHATE REGULON SENSOR PROTEIN PHOR"/>
    <property type="match status" value="1"/>
</dbReference>
<dbReference type="InterPro" id="IPR036097">
    <property type="entry name" value="HisK_dim/P_sf"/>
</dbReference>
<dbReference type="Pfam" id="PF02518">
    <property type="entry name" value="HATPase_c"/>
    <property type="match status" value="1"/>
</dbReference>
<dbReference type="PROSITE" id="PS50109">
    <property type="entry name" value="HIS_KIN"/>
    <property type="match status" value="1"/>
</dbReference>
<dbReference type="Gene3D" id="1.10.287.130">
    <property type="match status" value="1"/>
</dbReference>
<dbReference type="Gene3D" id="3.30.565.10">
    <property type="entry name" value="Histidine kinase-like ATPase, C-terminal domain"/>
    <property type="match status" value="1"/>
</dbReference>
<dbReference type="PRINTS" id="PR00344">
    <property type="entry name" value="BCTRLSENSOR"/>
</dbReference>
<dbReference type="SMART" id="SM00387">
    <property type="entry name" value="HATPase_c"/>
    <property type="match status" value="1"/>
</dbReference>
<feature type="transmembrane region" description="Helical" evidence="12">
    <location>
        <begin position="14"/>
        <end position="33"/>
    </location>
</feature>
<keyword evidence="9" id="KW-0067">ATP-binding</keyword>
<keyword evidence="14" id="KW-0614">Plasmid</keyword>
<evidence type="ECO:0000256" key="6">
    <source>
        <dbReference type="ARBA" id="ARBA00022679"/>
    </source>
</evidence>
<name>K9Y2J0_STAC7</name>
<evidence type="ECO:0000256" key="7">
    <source>
        <dbReference type="ARBA" id="ARBA00022741"/>
    </source>
</evidence>
<evidence type="ECO:0000256" key="11">
    <source>
        <dbReference type="ARBA" id="ARBA00023136"/>
    </source>
</evidence>
<keyword evidence="11 12" id="KW-0472">Membrane</keyword>
<dbReference type="InterPro" id="IPR049835">
    <property type="entry name" value="RppB"/>
</dbReference>
<sequence>MNKNRLFSKTRSQLAVWFVSVMAIILIICELSLDRALSQAYKANLDRELTSVANTLHNGFLTILERPEKLKSNAAHLLPDICFDIDACYEADNSSLNPVKAIYQIEYYVRLLNPEGKPTAIAGKRIKSLPVTPNKSEWLELVDNDGFPYRQTTLTLHTKDDRVWGYLQVGRSLREVKKYTSTMRRVLIVGFPLILGLISVGAWWLVGKVMQPVYRSYRQIQQFTADAAHELRTPLAAIRATVESSLMKTNLSETIARNTLQTIGRQNQRLSQIVSDLMILSRLERQLSGVRTSVTTESVILNDLVSDIAEEFAALAISANLELKLQIDTSRNLTVKGNSEQLYRLISNLVINAIKYTSAEGKVTIILESERNEAIMRVRDTGIGIAPSEQKRIFDRFYRVSSDRSRQTGGSGLGLAIAKAIAQAHEGTIEVTSELGIGSTFKVCLPLKN</sequence>
<dbReference type="KEGG" id="scs:Sta7437_4794"/>
<dbReference type="SMART" id="SM00388">
    <property type="entry name" value="HisKA"/>
    <property type="match status" value="1"/>
</dbReference>
<dbReference type="OrthoDB" id="417111at2"/>
<dbReference type="GO" id="GO:0005524">
    <property type="term" value="F:ATP binding"/>
    <property type="evidence" value="ECO:0007669"/>
    <property type="project" value="UniProtKB-KW"/>
</dbReference>
<evidence type="ECO:0000256" key="2">
    <source>
        <dbReference type="ARBA" id="ARBA00004236"/>
    </source>
</evidence>
<evidence type="ECO:0000259" key="13">
    <source>
        <dbReference type="PROSITE" id="PS50109"/>
    </source>
</evidence>
<dbReference type="HOGENOM" id="CLU_000445_89_6_3"/>
<dbReference type="GO" id="GO:0000155">
    <property type="term" value="F:phosphorelay sensor kinase activity"/>
    <property type="evidence" value="ECO:0007669"/>
    <property type="project" value="InterPro"/>
</dbReference>
<dbReference type="InterPro" id="IPR005467">
    <property type="entry name" value="His_kinase_dom"/>
</dbReference>
<dbReference type="GO" id="GO:0004721">
    <property type="term" value="F:phosphoprotein phosphatase activity"/>
    <property type="evidence" value="ECO:0007669"/>
    <property type="project" value="TreeGrafter"/>
</dbReference>
<keyword evidence="10" id="KW-0902">Two-component regulatory system</keyword>
<evidence type="ECO:0000256" key="5">
    <source>
        <dbReference type="ARBA" id="ARBA00022553"/>
    </source>
</evidence>
<gene>
    <name evidence="14" type="ordered locus">Sta7437_4794</name>
</gene>
<keyword evidence="4" id="KW-1003">Cell membrane</keyword>
<evidence type="ECO:0000256" key="12">
    <source>
        <dbReference type="SAM" id="Phobius"/>
    </source>
</evidence>
<evidence type="ECO:0000256" key="1">
    <source>
        <dbReference type="ARBA" id="ARBA00000085"/>
    </source>
</evidence>
<keyword evidence="7" id="KW-0547">Nucleotide-binding</keyword>
<accession>K9Y2J0</accession>
<evidence type="ECO:0000256" key="4">
    <source>
        <dbReference type="ARBA" id="ARBA00022475"/>
    </source>
</evidence>
<dbReference type="CDD" id="cd00082">
    <property type="entry name" value="HisKA"/>
    <property type="match status" value="1"/>
</dbReference>
<dbReference type="CDD" id="cd16922">
    <property type="entry name" value="HATPase_EvgS-ArcB-TorS-like"/>
    <property type="match status" value="1"/>
</dbReference>
<comment type="subcellular location">
    <subcellularLocation>
        <location evidence="2">Cell membrane</location>
    </subcellularLocation>
</comment>
<evidence type="ECO:0000256" key="10">
    <source>
        <dbReference type="ARBA" id="ARBA00023012"/>
    </source>
</evidence>
<dbReference type="InterPro" id="IPR004358">
    <property type="entry name" value="Sig_transdc_His_kin-like_C"/>
</dbReference>
<dbReference type="SUPFAM" id="SSF55874">
    <property type="entry name" value="ATPase domain of HSP90 chaperone/DNA topoisomerase II/histidine kinase"/>
    <property type="match status" value="1"/>
</dbReference>
<dbReference type="NCBIfam" id="NF041735">
    <property type="entry name" value="hist_kin_RppB"/>
    <property type="match status" value="1"/>
</dbReference>
<dbReference type="SUPFAM" id="SSF47384">
    <property type="entry name" value="Homodimeric domain of signal transducing histidine kinase"/>
    <property type="match status" value="1"/>
</dbReference>
<dbReference type="GO" id="GO:0005886">
    <property type="term" value="C:plasma membrane"/>
    <property type="evidence" value="ECO:0007669"/>
    <property type="project" value="UniProtKB-SubCell"/>
</dbReference>
<dbReference type="PANTHER" id="PTHR45453:SF1">
    <property type="entry name" value="PHOSPHATE REGULON SENSOR PROTEIN PHOR"/>
    <property type="match status" value="1"/>
</dbReference>
<proteinExistence type="predicted"/>
<evidence type="ECO:0000256" key="9">
    <source>
        <dbReference type="ARBA" id="ARBA00022840"/>
    </source>
</evidence>
<organism evidence="14 15">
    <name type="scientific">Stanieria cyanosphaera (strain ATCC 29371 / PCC 7437)</name>
    <dbReference type="NCBI Taxonomy" id="111780"/>
    <lineage>
        <taxon>Bacteria</taxon>
        <taxon>Bacillati</taxon>
        <taxon>Cyanobacteriota</taxon>
        <taxon>Cyanophyceae</taxon>
        <taxon>Pleurocapsales</taxon>
        <taxon>Dermocarpellaceae</taxon>
        <taxon>Stanieria</taxon>
    </lineage>
</organism>
<keyword evidence="8 14" id="KW-0418">Kinase</keyword>
<dbReference type="InterPro" id="IPR050351">
    <property type="entry name" value="BphY/WalK/GraS-like"/>
</dbReference>
<dbReference type="Pfam" id="PF00512">
    <property type="entry name" value="HisKA"/>
    <property type="match status" value="1"/>
</dbReference>
<dbReference type="InterPro" id="IPR036890">
    <property type="entry name" value="HATPase_C_sf"/>
</dbReference>
<evidence type="ECO:0000256" key="3">
    <source>
        <dbReference type="ARBA" id="ARBA00012438"/>
    </source>
</evidence>